<dbReference type="OrthoDB" id="9803256at2"/>
<dbReference type="Gene3D" id="3.40.50.2300">
    <property type="match status" value="2"/>
</dbReference>
<proteinExistence type="predicted"/>
<dbReference type="CDD" id="cd01392">
    <property type="entry name" value="HTH_LacI"/>
    <property type="match status" value="1"/>
</dbReference>
<dbReference type="GO" id="GO:0000976">
    <property type="term" value="F:transcription cis-regulatory region binding"/>
    <property type="evidence" value="ECO:0007669"/>
    <property type="project" value="TreeGrafter"/>
</dbReference>
<evidence type="ECO:0000259" key="4">
    <source>
        <dbReference type="PROSITE" id="PS50932"/>
    </source>
</evidence>
<dbReference type="SMART" id="SM00354">
    <property type="entry name" value="HTH_LACI"/>
    <property type="match status" value="1"/>
</dbReference>
<dbReference type="AlphaFoldDB" id="A3XLM6"/>
<keyword evidence="3" id="KW-0804">Transcription</keyword>
<feature type="domain" description="HTH lacI-type" evidence="4">
    <location>
        <begin position="6"/>
        <end position="63"/>
    </location>
</feature>
<dbReference type="GO" id="GO:0003700">
    <property type="term" value="F:DNA-binding transcription factor activity"/>
    <property type="evidence" value="ECO:0007669"/>
    <property type="project" value="TreeGrafter"/>
</dbReference>
<dbReference type="PANTHER" id="PTHR30146:SF154">
    <property type="entry name" value="TRANSCRIPTION REGULATOR, MEMBER OF GALR FAMILY"/>
    <property type="match status" value="1"/>
</dbReference>
<sequence>MKKKRPSLKDIAEVLNVSTTTVSFVLNGKGEEKKISKELIAKVEAYLKEINYKPNLVARSLRTGSTRVLVFMVEDISNHFFSKVGRLIEDISYKNDYRVLFCSTENDLKRTQDLIHLFHERQVDGFIIVPPLGIEDDIKHLMEHETPVILFDRKIPSLKTDYVVINNFEGAKTSTKHLIDSGYKNIAYITVDLDQGQMQDREAGYRAAIEEAGLNEITLKLPFNTTAVTESREKLKNFIKEHSNIDAIFFATNYLSQSGLKGIHQIDPNLINKLGIISFDDSGFFEMYSPTISAFAQPIEEMAEQLMRIMLKKLKEKDTKPEYLTLKGTLVARESSQPKTTKL</sequence>
<evidence type="ECO:0000256" key="2">
    <source>
        <dbReference type="ARBA" id="ARBA00023125"/>
    </source>
</evidence>
<evidence type="ECO:0000256" key="1">
    <source>
        <dbReference type="ARBA" id="ARBA00023015"/>
    </source>
</evidence>
<dbReference type="InterPro" id="IPR010982">
    <property type="entry name" value="Lambda_DNA-bd_dom_sf"/>
</dbReference>
<dbReference type="STRING" id="398720.MED217_11874"/>
<gene>
    <name evidence="5" type="ORF">MED217_11874</name>
</gene>
<evidence type="ECO:0000313" key="5">
    <source>
        <dbReference type="EMBL" id="EAQ49552.1"/>
    </source>
</evidence>
<dbReference type="HOGENOM" id="CLU_037628_6_1_10"/>
<dbReference type="InterPro" id="IPR046335">
    <property type="entry name" value="LacI/GalR-like_sensor"/>
</dbReference>
<dbReference type="SUPFAM" id="SSF53822">
    <property type="entry name" value="Periplasmic binding protein-like I"/>
    <property type="match status" value="1"/>
</dbReference>
<dbReference type="SUPFAM" id="SSF47413">
    <property type="entry name" value="lambda repressor-like DNA-binding domains"/>
    <property type="match status" value="1"/>
</dbReference>
<dbReference type="EMBL" id="AANC01000004">
    <property type="protein sequence ID" value="EAQ49552.1"/>
    <property type="molecule type" value="Genomic_DNA"/>
</dbReference>
<dbReference type="eggNOG" id="COG1609">
    <property type="taxonomic scope" value="Bacteria"/>
</dbReference>
<accession>A3XLM6</accession>
<dbReference type="PANTHER" id="PTHR30146">
    <property type="entry name" value="LACI-RELATED TRANSCRIPTIONAL REPRESSOR"/>
    <property type="match status" value="1"/>
</dbReference>
<evidence type="ECO:0000313" key="6">
    <source>
        <dbReference type="Proteomes" id="UP000001601"/>
    </source>
</evidence>
<dbReference type="Pfam" id="PF00356">
    <property type="entry name" value="LacI"/>
    <property type="match status" value="1"/>
</dbReference>
<keyword evidence="1" id="KW-0805">Transcription regulation</keyword>
<keyword evidence="6" id="KW-1185">Reference proteome</keyword>
<dbReference type="PROSITE" id="PS50932">
    <property type="entry name" value="HTH_LACI_2"/>
    <property type="match status" value="1"/>
</dbReference>
<organism evidence="5 6">
    <name type="scientific">Leeuwenhoekiella blandensis (strain CECT 7118 / CCUG 51940 / KCTC 22103 / MED217)</name>
    <name type="common">Flavobacterium sp. (strain MED217)</name>
    <dbReference type="NCBI Taxonomy" id="398720"/>
    <lineage>
        <taxon>Bacteria</taxon>
        <taxon>Pseudomonadati</taxon>
        <taxon>Bacteroidota</taxon>
        <taxon>Flavobacteriia</taxon>
        <taxon>Flavobacteriales</taxon>
        <taxon>Flavobacteriaceae</taxon>
        <taxon>Leeuwenhoekiella</taxon>
    </lineage>
</organism>
<comment type="caution">
    <text evidence="5">The sequence shown here is derived from an EMBL/GenBank/DDBJ whole genome shotgun (WGS) entry which is preliminary data.</text>
</comment>
<name>A3XLM6_LEEBM</name>
<dbReference type="Gene3D" id="1.10.260.40">
    <property type="entry name" value="lambda repressor-like DNA-binding domains"/>
    <property type="match status" value="1"/>
</dbReference>
<reference evidence="5 6" key="1">
    <citation type="journal article" date="2007" name="Nature">
        <title>Light stimulates growth of proteorhodopsin-containing marine Flavobacteria.</title>
        <authorList>
            <person name="Gomez-Consarnau L."/>
            <person name="Gonzalez J.M."/>
            <person name="Coll-Llado M."/>
            <person name="Gourdon P."/>
            <person name="Pascher T."/>
            <person name="Neutze R."/>
            <person name="Pedros-Alio C."/>
            <person name="Pinhassi J."/>
        </authorList>
    </citation>
    <scope>NUCLEOTIDE SEQUENCE [LARGE SCALE GENOMIC DNA]</scope>
    <source>
        <strain evidence="5 6">MED217</strain>
    </source>
</reference>
<dbReference type="InterPro" id="IPR000843">
    <property type="entry name" value="HTH_LacI"/>
</dbReference>
<evidence type="ECO:0000256" key="3">
    <source>
        <dbReference type="ARBA" id="ARBA00023163"/>
    </source>
</evidence>
<keyword evidence="2" id="KW-0238">DNA-binding</keyword>
<dbReference type="Pfam" id="PF13377">
    <property type="entry name" value="Peripla_BP_3"/>
    <property type="match status" value="1"/>
</dbReference>
<dbReference type="InterPro" id="IPR028082">
    <property type="entry name" value="Peripla_BP_I"/>
</dbReference>
<dbReference type="Proteomes" id="UP000001601">
    <property type="component" value="Unassembled WGS sequence"/>
</dbReference>
<protein>
    <submittedName>
        <fullName evidence="5">Transcriptional repressor of the ribose operon</fullName>
    </submittedName>
</protein>
<dbReference type="RefSeq" id="WP_009780741.1">
    <property type="nucleotide sequence ID" value="NZ_CH672395.1"/>
</dbReference>